<dbReference type="Proteomes" id="UP000037460">
    <property type="component" value="Unassembled WGS sequence"/>
</dbReference>
<comment type="caution">
    <text evidence="2">The sequence shown here is derived from an EMBL/GenBank/DDBJ whole genome shotgun (WGS) entry which is preliminary data.</text>
</comment>
<sequence>MDDDVEEDVGLNTSRELRNAYTRGSRVELTGLVSRASLNGILATVLEHISTSGRWAVMPEVPNSKQLLVKPENIKLVHDPAMRPINLRKLLMQLDPAYALMPTQAYAPHIPTQVTNERIAQRKALIAVLSLAPGHNSTDPLLNDPTCQILELSALDAITVQPRQLYVWALVCRAWAAAVKAWLASTAAYAFWQRVCAGMLPPETVLHPELCTKDMLREWAALPMAVGTKQQWYRCGLGRARTDEESEAMTELELGISIAWLFKLWWNIGDASHTSPRFVGWRRLYFDPFLTGRTHGAEFNPPAWELTGGRRIPHSLLANVCDCIQDFRGISSNLPDEIDYECLRTLRALVTKFDCQTPLHTQWRFMTEPQITPAKNAAFFSLIRRYCPLFPQKADTVPLEVVSPVFKRGKRHRYEFPRPERWRLWPHTANKFLILDSPNDVFDIRDSWVWDQDVTERDERGVLEGDEAFDASEDEEAEDMEDDMDGDEDDDVVEEDAGIDVN</sequence>
<dbReference type="EMBL" id="JWZX01002171">
    <property type="protein sequence ID" value="KOO30733.1"/>
    <property type="molecule type" value="Genomic_DNA"/>
</dbReference>
<feature type="compositionally biased region" description="Acidic residues" evidence="1">
    <location>
        <begin position="464"/>
        <end position="502"/>
    </location>
</feature>
<evidence type="ECO:0000313" key="2">
    <source>
        <dbReference type="EMBL" id="KOO30733.1"/>
    </source>
</evidence>
<dbReference type="AlphaFoldDB" id="A0A0M0JX70"/>
<gene>
    <name evidence="2" type="ORF">Ctob_009741</name>
</gene>
<feature type="region of interest" description="Disordered" evidence="1">
    <location>
        <begin position="458"/>
        <end position="502"/>
    </location>
</feature>
<reference evidence="3" key="1">
    <citation type="journal article" date="2015" name="PLoS Genet.">
        <title>Genome Sequence and Transcriptome Analyses of Chrysochromulina tobin: Metabolic Tools for Enhanced Algal Fitness in the Prominent Order Prymnesiales (Haptophyceae).</title>
        <authorList>
            <person name="Hovde B.T."/>
            <person name="Deodato C.R."/>
            <person name="Hunsperger H.M."/>
            <person name="Ryken S.A."/>
            <person name="Yost W."/>
            <person name="Jha R.K."/>
            <person name="Patterson J."/>
            <person name="Monnat R.J. Jr."/>
            <person name="Barlow S.B."/>
            <person name="Starkenburg S.R."/>
            <person name="Cattolico R.A."/>
        </authorList>
    </citation>
    <scope>NUCLEOTIDE SEQUENCE</scope>
    <source>
        <strain evidence="3">CCMP291</strain>
    </source>
</reference>
<evidence type="ECO:0000313" key="3">
    <source>
        <dbReference type="Proteomes" id="UP000037460"/>
    </source>
</evidence>
<organism evidence="2 3">
    <name type="scientific">Chrysochromulina tobinii</name>
    <dbReference type="NCBI Taxonomy" id="1460289"/>
    <lineage>
        <taxon>Eukaryota</taxon>
        <taxon>Haptista</taxon>
        <taxon>Haptophyta</taxon>
        <taxon>Prymnesiophyceae</taxon>
        <taxon>Prymnesiales</taxon>
        <taxon>Chrysochromulinaceae</taxon>
        <taxon>Chrysochromulina</taxon>
    </lineage>
</organism>
<accession>A0A0M0JX70</accession>
<proteinExistence type="predicted"/>
<protein>
    <submittedName>
        <fullName evidence="2">Uncharacterized protein</fullName>
    </submittedName>
</protein>
<name>A0A0M0JX70_9EUKA</name>
<keyword evidence="3" id="KW-1185">Reference proteome</keyword>
<evidence type="ECO:0000256" key="1">
    <source>
        <dbReference type="SAM" id="MobiDB-lite"/>
    </source>
</evidence>